<comment type="similarity">
    <text evidence="1">Belongs to the peptidase M43B family.</text>
</comment>
<protein>
    <submittedName>
        <fullName evidence="11">T9SS type A sorting domain-containing protein</fullName>
    </submittedName>
</protein>
<dbReference type="Gene3D" id="3.40.390.10">
    <property type="entry name" value="Collagenase (Catalytic Domain)"/>
    <property type="match status" value="1"/>
</dbReference>
<dbReference type="Pfam" id="PF18911">
    <property type="entry name" value="PKD_4"/>
    <property type="match status" value="1"/>
</dbReference>
<dbReference type="GO" id="GO:0046872">
    <property type="term" value="F:metal ion binding"/>
    <property type="evidence" value="ECO:0007669"/>
    <property type="project" value="UniProtKB-KW"/>
</dbReference>
<dbReference type="InterPro" id="IPR026444">
    <property type="entry name" value="Secre_tail"/>
</dbReference>
<evidence type="ECO:0000256" key="2">
    <source>
        <dbReference type="ARBA" id="ARBA00022670"/>
    </source>
</evidence>
<dbReference type="SMART" id="SM00089">
    <property type="entry name" value="PKD"/>
    <property type="match status" value="1"/>
</dbReference>
<evidence type="ECO:0000256" key="8">
    <source>
        <dbReference type="ARBA" id="ARBA00023157"/>
    </source>
</evidence>
<dbReference type="SUPFAM" id="SSF49299">
    <property type="entry name" value="PKD domain"/>
    <property type="match status" value="1"/>
</dbReference>
<feature type="chain" id="PRO_5020982367" evidence="9">
    <location>
        <begin position="23"/>
        <end position="789"/>
    </location>
</feature>
<evidence type="ECO:0000256" key="1">
    <source>
        <dbReference type="ARBA" id="ARBA00008721"/>
    </source>
</evidence>
<evidence type="ECO:0000256" key="6">
    <source>
        <dbReference type="ARBA" id="ARBA00022833"/>
    </source>
</evidence>
<dbReference type="GO" id="GO:0008237">
    <property type="term" value="F:metallopeptidase activity"/>
    <property type="evidence" value="ECO:0007669"/>
    <property type="project" value="UniProtKB-KW"/>
</dbReference>
<evidence type="ECO:0000313" key="11">
    <source>
        <dbReference type="EMBL" id="TDB61387.1"/>
    </source>
</evidence>
<dbReference type="AlphaFoldDB" id="A0A4R4K253"/>
<evidence type="ECO:0000256" key="3">
    <source>
        <dbReference type="ARBA" id="ARBA00022723"/>
    </source>
</evidence>
<evidence type="ECO:0000313" key="12">
    <source>
        <dbReference type="Proteomes" id="UP000295706"/>
    </source>
</evidence>
<organism evidence="11 12">
    <name type="scientific">Arundinibacter roseus</name>
    <dbReference type="NCBI Taxonomy" id="2070510"/>
    <lineage>
        <taxon>Bacteria</taxon>
        <taxon>Pseudomonadati</taxon>
        <taxon>Bacteroidota</taxon>
        <taxon>Cytophagia</taxon>
        <taxon>Cytophagales</taxon>
        <taxon>Spirosomataceae</taxon>
        <taxon>Arundinibacter</taxon>
    </lineage>
</organism>
<dbReference type="InterPro" id="IPR024079">
    <property type="entry name" value="MetalloPept_cat_dom_sf"/>
</dbReference>
<dbReference type="PROSITE" id="PS50093">
    <property type="entry name" value="PKD"/>
    <property type="match status" value="1"/>
</dbReference>
<evidence type="ECO:0000256" key="5">
    <source>
        <dbReference type="ARBA" id="ARBA00022801"/>
    </source>
</evidence>
<keyword evidence="3" id="KW-0479">Metal-binding</keyword>
<evidence type="ECO:0000256" key="7">
    <source>
        <dbReference type="ARBA" id="ARBA00023049"/>
    </source>
</evidence>
<dbReference type="Gene3D" id="2.60.40.10">
    <property type="entry name" value="Immunoglobulins"/>
    <property type="match status" value="1"/>
</dbReference>
<dbReference type="GO" id="GO:0006508">
    <property type="term" value="P:proteolysis"/>
    <property type="evidence" value="ECO:0007669"/>
    <property type="project" value="UniProtKB-KW"/>
</dbReference>
<dbReference type="PANTHER" id="PTHR47466:SF1">
    <property type="entry name" value="METALLOPROTEASE MEP1 (AFU_ORTHOLOGUE AFUA_1G07730)-RELATED"/>
    <property type="match status" value="1"/>
</dbReference>
<keyword evidence="7" id="KW-0482">Metalloprotease</keyword>
<dbReference type="Pfam" id="PF05572">
    <property type="entry name" value="Peptidase_M43"/>
    <property type="match status" value="1"/>
</dbReference>
<dbReference type="SUPFAM" id="SSF55486">
    <property type="entry name" value="Metalloproteases ('zincins'), catalytic domain"/>
    <property type="match status" value="1"/>
</dbReference>
<evidence type="ECO:0000256" key="4">
    <source>
        <dbReference type="ARBA" id="ARBA00022729"/>
    </source>
</evidence>
<dbReference type="CDD" id="cd00146">
    <property type="entry name" value="PKD"/>
    <property type="match status" value="1"/>
</dbReference>
<sequence length="789" mass="86738">MKRFYLPGLLLFFSLFIHTAFAQTEPCITMEMDSLLRAKHPGMGSLDDFERVLQAKMQERKLLQQSGRVTLETLTIPVIVHIVHNGEAVGQGRNLSLARIQSQIATLNEDFRRAPGTPGFNNDPRGADIEIDFCLARIDQQGRPMAEAGVNRINGGQPSWSRNDIENILKPSTIWDPDKYYNIWVLDFASTDGLLIGYAQFPSLSTLNGIPDNSPRNTDGVVVRYQSFGNVLKGNFGNMDAPYNRGRTLTHETGHWLGLRHIWGDANCGNDFVDDTPPQASESRGCSVGRTSCGSVNMVENYMDYSDDACMNIFTNGQKLRMRTVMDLSPRRNTLAQSNLCGTLVAGPPRANFRAETQQILLGGQVRFFDLSTNFPNRWYWTFEGGTPTNSTDQNPVVTYNTPGRFEVTLVAANSTGISDTLKRTAYIEVLNVGLCAEKTNFEGTRTVIRDTSRVGYVSGHNGRRIAAVSESFDNPLGYTNLGGATLRFARAFAQEGAESEAIVRVTVWNARGFQGGPGAILEEKEVPLRTILNDIARNRATDVTFERQVPLSGLPFHVGIQLEYTGDSVALTTTRDGEALRGTSWELSAEGEWDLMLRRTGLNIAHDITARVGMKPSVLISTSAQFINPGESVTLQARGASIYTWSPATGLNTALGPQVIARPSQAITYSVKGTGVDVCTDSTSATIYVRNVQVLGNEPSLETLLENTTSISPNPSQGLVELRMSNALRGKTTVTILTLNGQELSSGSFVKEEDSVRYPVDIRQVPAGIYFIKVSLEDQTIQKRILKY</sequence>
<proteinExistence type="inferred from homology"/>
<dbReference type="InterPro" id="IPR008754">
    <property type="entry name" value="Peptidase_M43"/>
</dbReference>
<evidence type="ECO:0000259" key="10">
    <source>
        <dbReference type="PROSITE" id="PS50093"/>
    </source>
</evidence>
<keyword evidence="2" id="KW-0645">Protease</keyword>
<dbReference type="NCBIfam" id="TIGR04183">
    <property type="entry name" value="Por_Secre_tail"/>
    <property type="match status" value="1"/>
</dbReference>
<dbReference type="InterPro" id="IPR013783">
    <property type="entry name" value="Ig-like_fold"/>
</dbReference>
<dbReference type="RefSeq" id="WP_132120840.1">
    <property type="nucleotide sequence ID" value="NZ_SMJU01000014.1"/>
</dbReference>
<name>A0A4R4K253_9BACT</name>
<dbReference type="InterPro" id="IPR035986">
    <property type="entry name" value="PKD_dom_sf"/>
</dbReference>
<keyword evidence="12" id="KW-1185">Reference proteome</keyword>
<dbReference type="InterPro" id="IPR000601">
    <property type="entry name" value="PKD_dom"/>
</dbReference>
<evidence type="ECO:0000256" key="9">
    <source>
        <dbReference type="SAM" id="SignalP"/>
    </source>
</evidence>
<comment type="caution">
    <text evidence="11">The sequence shown here is derived from an EMBL/GenBank/DDBJ whole genome shotgun (WGS) entry which is preliminary data.</text>
</comment>
<dbReference type="Pfam" id="PF18962">
    <property type="entry name" value="Por_Secre_tail"/>
    <property type="match status" value="1"/>
</dbReference>
<keyword evidence="4 9" id="KW-0732">Signal</keyword>
<accession>A0A4R4K253</accession>
<dbReference type="Proteomes" id="UP000295706">
    <property type="component" value="Unassembled WGS sequence"/>
</dbReference>
<dbReference type="CDD" id="cd04275">
    <property type="entry name" value="ZnMc_pappalysin_like"/>
    <property type="match status" value="1"/>
</dbReference>
<reference evidence="11 12" key="1">
    <citation type="submission" date="2019-02" db="EMBL/GenBank/DDBJ databases">
        <title>Arundinibacter roseus gen. nov., sp. nov., a new member of the family Cytophagaceae.</title>
        <authorList>
            <person name="Szuroczki S."/>
            <person name="Khayer B."/>
            <person name="Sproer C."/>
            <person name="Toumi M."/>
            <person name="Szabo A."/>
            <person name="Felfoldi T."/>
            <person name="Schumann P."/>
            <person name="Toth E."/>
        </authorList>
    </citation>
    <scope>NUCLEOTIDE SEQUENCE [LARGE SCALE GENOMIC DNA]</scope>
    <source>
        <strain evidence="11 12">DMA-k-7a</strain>
    </source>
</reference>
<keyword evidence="8" id="KW-1015">Disulfide bond</keyword>
<dbReference type="InterPro" id="IPR022409">
    <property type="entry name" value="PKD/Chitinase_dom"/>
</dbReference>
<keyword evidence="6" id="KW-0862">Zinc</keyword>
<dbReference type="OrthoDB" id="6278496at2"/>
<dbReference type="EMBL" id="SMJU01000014">
    <property type="protein sequence ID" value="TDB61387.1"/>
    <property type="molecule type" value="Genomic_DNA"/>
</dbReference>
<feature type="signal peptide" evidence="9">
    <location>
        <begin position="1"/>
        <end position="22"/>
    </location>
</feature>
<keyword evidence="5" id="KW-0378">Hydrolase</keyword>
<dbReference type="PANTHER" id="PTHR47466">
    <property type="match status" value="1"/>
</dbReference>
<gene>
    <name evidence="11" type="ORF">EZE20_19475</name>
</gene>
<feature type="domain" description="PKD" evidence="10">
    <location>
        <begin position="349"/>
        <end position="435"/>
    </location>
</feature>